<dbReference type="EMBL" id="UINC01170259">
    <property type="protein sequence ID" value="SVD74216.1"/>
    <property type="molecule type" value="Genomic_DNA"/>
</dbReference>
<evidence type="ECO:0008006" key="8">
    <source>
        <dbReference type="Google" id="ProtNLM"/>
    </source>
</evidence>
<dbReference type="Pfam" id="PF03550">
    <property type="entry name" value="LolB"/>
    <property type="match status" value="1"/>
</dbReference>
<dbReference type="GO" id="GO:0015031">
    <property type="term" value="P:protein transport"/>
    <property type="evidence" value="ECO:0007669"/>
    <property type="project" value="UniProtKB-KW"/>
</dbReference>
<feature type="non-terminal residue" evidence="7">
    <location>
        <position position="186"/>
    </location>
</feature>
<dbReference type="CDD" id="cd16326">
    <property type="entry name" value="LolB"/>
    <property type="match status" value="1"/>
</dbReference>
<proteinExistence type="predicted"/>
<reference evidence="7" key="1">
    <citation type="submission" date="2018-05" db="EMBL/GenBank/DDBJ databases">
        <authorList>
            <person name="Lanie J.A."/>
            <person name="Ng W.-L."/>
            <person name="Kazmierczak K.M."/>
            <person name="Andrzejewski T.M."/>
            <person name="Davidsen T.M."/>
            <person name="Wayne K.J."/>
            <person name="Tettelin H."/>
            <person name="Glass J.I."/>
            <person name="Rusch D."/>
            <person name="Podicherti R."/>
            <person name="Tsui H.-C.T."/>
            <person name="Winkler M.E."/>
        </authorList>
    </citation>
    <scope>NUCLEOTIDE SEQUENCE</scope>
</reference>
<evidence type="ECO:0000256" key="5">
    <source>
        <dbReference type="ARBA" id="ARBA00023136"/>
    </source>
</evidence>
<dbReference type="SUPFAM" id="SSF89392">
    <property type="entry name" value="Prokaryotic lipoproteins and lipoprotein localization factors"/>
    <property type="match status" value="1"/>
</dbReference>
<dbReference type="InterPro" id="IPR004565">
    <property type="entry name" value="OM_lipoprot_LolB"/>
</dbReference>
<accession>A0A382XT62</accession>
<name>A0A382XT62_9ZZZZ</name>
<evidence type="ECO:0000256" key="6">
    <source>
        <dbReference type="ARBA" id="ARBA00023186"/>
    </source>
</evidence>
<evidence type="ECO:0000313" key="7">
    <source>
        <dbReference type="EMBL" id="SVD74216.1"/>
    </source>
</evidence>
<gene>
    <name evidence="7" type="ORF">METZ01_LOCUS427070</name>
</gene>
<keyword evidence="4" id="KW-0653">Protein transport</keyword>
<evidence type="ECO:0000256" key="2">
    <source>
        <dbReference type="ARBA" id="ARBA00011245"/>
    </source>
</evidence>
<keyword evidence="6" id="KW-0143">Chaperone</keyword>
<dbReference type="Gene3D" id="2.50.20.10">
    <property type="entry name" value="Lipoprotein localisation LolA/LolB/LppX"/>
    <property type="match status" value="1"/>
</dbReference>
<organism evidence="7">
    <name type="scientific">marine metagenome</name>
    <dbReference type="NCBI Taxonomy" id="408172"/>
    <lineage>
        <taxon>unclassified sequences</taxon>
        <taxon>metagenomes</taxon>
        <taxon>ecological metagenomes</taxon>
    </lineage>
</organism>
<comment type="subunit">
    <text evidence="2">Monomer.</text>
</comment>
<comment type="subcellular location">
    <subcellularLocation>
        <location evidence="1">Cell outer membrane</location>
    </subcellularLocation>
</comment>
<dbReference type="GO" id="GO:0009279">
    <property type="term" value="C:cell outer membrane"/>
    <property type="evidence" value="ECO:0007669"/>
    <property type="project" value="UniProtKB-SubCell"/>
</dbReference>
<dbReference type="InterPro" id="IPR029046">
    <property type="entry name" value="LolA/LolB/LppX"/>
</dbReference>
<dbReference type="AlphaFoldDB" id="A0A382XT62"/>
<evidence type="ECO:0000256" key="3">
    <source>
        <dbReference type="ARBA" id="ARBA00022448"/>
    </source>
</evidence>
<protein>
    <recommendedName>
        <fullName evidence="8">Outer-membrane lipoprotein LolB</fullName>
    </recommendedName>
</protein>
<sequence>MAVDPAPVVETPRSLWQQRQQQLATFVDWDLKGRLAVRAGARSDSASLIWKRSGTEQEIQLFGPFGGGRVHISQNLDRAILADGGGQEIQGRSAEEVLFNALAWSVPFTEMGYWVRGLPAPGKHDGIGLDYGGRARHLTQRGWQIEYPEYRMFQGVELPNRIVIRALPGTVTLDHGDPTSVDPISV</sequence>
<keyword evidence="5" id="KW-0472">Membrane</keyword>
<keyword evidence="3" id="KW-0813">Transport</keyword>
<evidence type="ECO:0000256" key="1">
    <source>
        <dbReference type="ARBA" id="ARBA00004442"/>
    </source>
</evidence>
<evidence type="ECO:0000256" key="4">
    <source>
        <dbReference type="ARBA" id="ARBA00022927"/>
    </source>
</evidence>
<dbReference type="NCBIfam" id="TIGR00548">
    <property type="entry name" value="lolB"/>
    <property type="match status" value="1"/>
</dbReference>